<feature type="compositionally biased region" description="Polar residues" evidence="1">
    <location>
        <begin position="1"/>
        <end position="12"/>
    </location>
</feature>
<comment type="caution">
    <text evidence="3">The sequence shown here is derived from an EMBL/GenBank/DDBJ whole genome shotgun (WGS) entry which is preliminary data.</text>
</comment>
<feature type="domain" description="DUF6593" evidence="2">
    <location>
        <begin position="90"/>
        <end position="240"/>
    </location>
</feature>
<dbReference type="Pfam" id="PF20236">
    <property type="entry name" value="DUF6593"/>
    <property type="match status" value="1"/>
</dbReference>
<protein>
    <recommendedName>
        <fullName evidence="2">DUF6593 domain-containing protein</fullName>
    </recommendedName>
</protein>
<accession>A0AAD9ZF71</accession>
<dbReference type="EMBL" id="JASNWA010000004">
    <property type="protein sequence ID" value="KAK3175954.1"/>
    <property type="molecule type" value="Genomic_DNA"/>
</dbReference>
<reference evidence="3" key="1">
    <citation type="submission" date="2022-11" db="EMBL/GenBank/DDBJ databases">
        <title>Chromosomal genome sequence assembly and mating type (MAT) locus characterization of the leprose asexual lichenized fungus Lepraria neglecta (Nyl.) Erichsen.</title>
        <authorList>
            <person name="Allen J.L."/>
            <person name="Pfeffer B."/>
        </authorList>
    </citation>
    <scope>NUCLEOTIDE SEQUENCE</scope>
    <source>
        <strain evidence="3">Allen 5258</strain>
    </source>
</reference>
<feature type="region of interest" description="Disordered" evidence="1">
    <location>
        <begin position="1"/>
        <end position="70"/>
    </location>
</feature>
<evidence type="ECO:0000313" key="4">
    <source>
        <dbReference type="Proteomes" id="UP001276659"/>
    </source>
</evidence>
<dbReference type="Proteomes" id="UP001276659">
    <property type="component" value="Unassembled WGS sequence"/>
</dbReference>
<evidence type="ECO:0000259" key="2">
    <source>
        <dbReference type="Pfam" id="PF20236"/>
    </source>
</evidence>
<gene>
    <name evidence="3" type="ORF">OEA41_007276</name>
</gene>
<proteinExistence type="predicted"/>
<organism evidence="3 4">
    <name type="scientific">Lepraria neglecta</name>
    <dbReference type="NCBI Taxonomy" id="209136"/>
    <lineage>
        <taxon>Eukaryota</taxon>
        <taxon>Fungi</taxon>
        <taxon>Dikarya</taxon>
        <taxon>Ascomycota</taxon>
        <taxon>Pezizomycotina</taxon>
        <taxon>Lecanoromycetes</taxon>
        <taxon>OSLEUM clade</taxon>
        <taxon>Lecanoromycetidae</taxon>
        <taxon>Lecanorales</taxon>
        <taxon>Lecanorineae</taxon>
        <taxon>Stereocaulaceae</taxon>
        <taxon>Lepraria</taxon>
    </lineage>
</organism>
<dbReference type="AlphaFoldDB" id="A0AAD9ZF71"/>
<feature type="compositionally biased region" description="Polar residues" evidence="1">
    <location>
        <begin position="57"/>
        <end position="66"/>
    </location>
</feature>
<evidence type="ECO:0000313" key="3">
    <source>
        <dbReference type="EMBL" id="KAK3175954.1"/>
    </source>
</evidence>
<feature type="compositionally biased region" description="Pro residues" evidence="1">
    <location>
        <begin position="19"/>
        <end position="30"/>
    </location>
</feature>
<keyword evidence="4" id="KW-1185">Reference proteome</keyword>
<name>A0AAD9ZF71_9LECA</name>
<sequence>MFNSSSSDPTKQPASNAPPSDPSAAPPPYTSPQVWGNDALPPSDSKTPLPQAPPSYDPNQQASSSHPALLPQGPHILHIYKDSVFGQDLTILDSDKQTVAYSVIANRATIFSEKPHMRIYRGPSNQQPPPLPVGTASFHSFSRSIDLELHGRMQSMDSTSLLSYTHQFTSGIGPLSWKSNGWGGDMILMTPGKEWIAKFDCSAFAVDKRGKLEIVNWDIQGVGLDEIVVSGVAMMEHIRRRRRE</sequence>
<dbReference type="InterPro" id="IPR046528">
    <property type="entry name" value="DUF6593"/>
</dbReference>
<evidence type="ECO:0000256" key="1">
    <source>
        <dbReference type="SAM" id="MobiDB-lite"/>
    </source>
</evidence>